<gene>
    <name evidence="20" type="ORF">B0T16DRAFT_100381</name>
</gene>
<evidence type="ECO:0000256" key="11">
    <source>
        <dbReference type="ARBA" id="ARBA00023277"/>
    </source>
</evidence>
<evidence type="ECO:0000256" key="8">
    <source>
        <dbReference type="ARBA" id="ARBA00022801"/>
    </source>
</evidence>
<evidence type="ECO:0000256" key="12">
    <source>
        <dbReference type="ARBA" id="ARBA00023295"/>
    </source>
</evidence>
<organism evidence="20 21">
    <name type="scientific">Cercophora newfieldiana</name>
    <dbReference type="NCBI Taxonomy" id="92897"/>
    <lineage>
        <taxon>Eukaryota</taxon>
        <taxon>Fungi</taxon>
        <taxon>Dikarya</taxon>
        <taxon>Ascomycota</taxon>
        <taxon>Pezizomycotina</taxon>
        <taxon>Sordariomycetes</taxon>
        <taxon>Sordariomycetidae</taxon>
        <taxon>Sordariales</taxon>
        <taxon>Lasiosphaeriaceae</taxon>
        <taxon>Cercophora</taxon>
    </lineage>
</organism>
<evidence type="ECO:0000256" key="6">
    <source>
        <dbReference type="ARBA" id="ARBA00022525"/>
    </source>
</evidence>
<evidence type="ECO:0000256" key="10">
    <source>
        <dbReference type="ARBA" id="ARBA00023180"/>
    </source>
</evidence>
<evidence type="ECO:0000256" key="16">
    <source>
        <dbReference type="ARBA" id="ARBA00083231"/>
    </source>
</evidence>
<keyword evidence="12" id="KW-0326">Glycosidase</keyword>
<dbReference type="InterPro" id="IPR001764">
    <property type="entry name" value="Glyco_hydro_3_N"/>
</dbReference>
<evidence type="ECO:0000256" key="14">
    <source>
        <dbReference type="ARBA" id="ARBA00070030"/>
    </source>
</evidence>
<comment type="subcellular location">
    <subcellularLocation>
        <location evidence="2">Secreted</location>
    </subcellularLocation>
</comment>
<keyword evidence="21" id="KW-1185">Reference proteome</keyword>
<evidence type="ECO:0000256" key="3">
    <source>
        <dbReference type="ARBA" id="ARBA00004987"/>
    </source>
</evidence>
<dbReference type="SUPFAM" id="SSF51445">
    <property type="entry name" value="(Trans)glycosidases"/>
    <property type="match status" value="1"/>
</dbReference>
<reference evidence="20" key="1">
    <citation type="submission" date="2023-06" db="EMBL/GenBank/DDBJ databases">
        <title>Genome-scale phylogeny and comparative genomics of the fungal order Sordariales.</title>
        <authorList>
            <consortium name="Lawrence Berkeley National Laboratory"/>
            <person name="Hensen N."/>
            <person name="Bonometti L."/>
            <person name="Westerberg I."/>
            <person name="Brannstrom I.O."/>
            <person name="Guillou S."/>
            <person name="Cros-Aarteil S."/>
            <person name="Calhoun S."/>
            <person name="Haridas S."/>
            <person name="Kuo A."/>
            <person name="Mondo S."/>
            <person name="Pangilinan J."/>
            <person name="Riley R."/>
            <person name="Labutti K."/>
            <person name="Andreopoulos B."/>
            <person name="Lipzen A."/>
            <person name="Chen C."/>
            <person name="Yanf M."/>
            <person name="Daum C."/>
            <person name="Ng V."/>
            <person name="Clum A."/>
            <person name="Steindorff A."/>
            <person name="Ohm R."/>
            <person name="Martin F."/>
            <person name="Silar P."/>
            <person name="Natvig D."/>
            <person name="Lalanne C."/>
            <person name="Gautier V."/>
            <person name="Ament-Velasquez S.L."/>
            <person name="Kruys A."/>
            <person name="Hutchinson M.I."/>
            <person name="Powell A.J."/>
            <person name="Barry K."/>
            <person name="Miller A.N."/>
            <person name="Grigoriev I.V."/>
            <person name="Debuchy R."/>
            <person name="Gladieux P."/>
            <person name="Thoren M.H."/>
            <person name="Johannesson H."/>
        </authorList>
    </citation>
    <scope>NUCLEOTIDE SEQUENCE</scope>
    <source>
        <strain evidence="20">SMH2532-1</strain>
    </source>
</reference>
<evidence type="ECO:0000256" key="5">
    <source>
        <dbReference type="ARBA" id="ARBA00012744"/>
    </source>
</evidence>
<evidence type="ECO:0000256" key="1">
    <source>
        <dbReference type="ARBA" id="ARBA00000448"/>
    </source>
</evidence>
<proteinExistence type="inferred from homology"/>
<dbReference type="GO" id="GO:0005576">
    <property type="term" value="C:extracellular region"/>
    <property type="evidence" value="ECO:0007669"/>
    <property type="project" value="UniProtKB-SubCell"/>
</dbReference>
<keyword evidence="6" id="KW-0964">Secreted</keyword>
<dbReference type="Gene3D" id="3.20.20.300">
    <property type="entry name" value="Glycoside hydrolase, family 3, N-terminal domain"/>
    <property type="match status" value="1"/>
</dbReference>
<keyword evidence="18" id="KW-1133">Transmembrane helix</keyword>
<evidence type="ECO:0000256" key="17">
    <source>
        <dbReference type="ARBA" id="ARBA00083611"/>
    </source>
</evidence>
<protein>
    <recommendedName>
        <fullName evidence="14">Beta-glucosidase cel3A</fullName>
        <ecNumber evidence="5">3.2.1.21</ecNumber>
    </recommendedName>
    <alternativeName>
        <fullName evidence="15">Beta-D-glucoside glucohydrolase cel3A</fullName>
    </alternativeName>
    <alternativeName>
        <fullName evidence="17">Cellobiase cel3A</fullName>
    </alternativeName>
    <alternativeName>
        <fullName evidence="16">Gentiobiase cel3A</fullName>
    </alternativeName>
</protein>
<dbReference type="InterPro" id="IPR050288">
    <property type="entry name" value="Cellulose_deg_GH3"/>
</dbReference>
<keyword evidence="8 20" id="KW-0378">Hydrolase</keyword>
<dbReference type="Pfam" id="PF14310">
    <property type="entry name" value="Fn3-like"/>
    <property type="match status" value="1"/>
</dbReference>
<name>A0AA39YI04_9PEZI</name>
<evidence type="ECO:0000256" key="4">
    <source>
        <dbReference type="ARBA" id="ARBA00005336"/>
    </source>
</evidence>
<dbReference type="SUPFAM" id="SSF52279">
    <property type="entry name" value="Beta-D-glucan exohydrolase, C-terminal domain"/>
    <property type="match status" value="1"/>
</dbReference>
<dbReference type="SMART" id="SM01217">
    <property type="entry name" value="Fn3_like"/>
    <property type="match status" value="1"/>
</dbReference>
<dbReference type="Proteomes" id="UP001174936">
    <property type="component" value="Unassembled WGS sequence"/>
</dbReference>
<evidence type="ECO:0000313" key="20">
    <source>
        <dbReference type="EMBL" id="KAK0652300.1"/>
    </source>
</evidence>
<feature type="domain" description="Fibronectin type III-like" evidence="19">
    <location>
        <begin position="767"/>
        <end position="835"/>
    </location>
</feature>
<dbReference type="InterPro" id="IPR002772">
    <property type="entry name" value="Glyco_hydro_3_C"/>
</dbReference>
<feature type="transmembrane region" description="Helical" evidence="18">
    <location>
        <begin position="43"/>
        <end position="63"/>
    </location>
</feature>
<dbReference type="FunFam" id="3.20.20.300:FF:000002">
    <property type="entry name" value="Probable beta-glucosidase"/>
    <property type="match status" value="1"/>
</dbReference>
<evidence type="ECO:0000256" key="15">
    <source>
        <dbReference type="ARBA" id="ARBA00078013"/>
    </source>
</evidence>
<keyword evidence="11" id="KW-0119">Carbohydrate metabolism</keyword>
<keyword evidence="18" id="KW-0812">Transmembrane</keyword>
<evidence type="ECO:0000256" key="7">
    <source>
        <dbReference type="ARBA" id="ARBA00022729"/>
    </source>
</evidence>
<dbReference type="InterPro" id="IPR036881">
    <property type="entry name" value="Glyco_hydro_3_C_sf"/>
</dbReference>
<keyword evidence="9" id="KW-0136">Cellulose degradation</keyword>
<dbReference type="PANTHER" id="PTHR42715">
    <property type="entry name" value="BETA-GLUCOSIDASE"/>
    <property type="match status" value="1"/>
</dbReference>
<keyword evidence="7" id="KW-0732">Signal</keyword>
<comment type="pathway">
    <text evidence="3">Glycan metabolism; cellulose degradation.</text>
</comment>
<evidence type="ECO:0000256" key="9">
    <source>
        <dbReference type="ARBA" id="ARBA00023001"/>
    </source>
</evidence>
<dbReference type="Gene3D" id="2.60.40.10">
    <property type="entry name" value="Immunoglobulins"/>
    <property type="match status" value="1"/>
</dbReference>
<evidence type="ECO:0000259" key="19">
    <source>
        <dbReference type="SMART" id="SM01217"/>
    </source>
</evidence>
<dbReference type="Pfam" id="PF00933">
    <property type="entry name" value="Glyco_hydro_3"/>
    <property type="match status" value="1"/>
</dbReference>
<keyword evidence="18" id="KW-0472">Membrane</keyword>
<keyword evidence="13" id="KW-0624">Polysaccharide degradation</keyword>
<evidence type="ECO:0000256" key="2">
    <source>
        <dbReference type="ARBA" id="ARBA00004613"/>
    </source>
</evidence>
<dbReference type="InterPro" id="IPR017853">
    <property type="entry name" value="GH"/>
</dbReference>
<evidence type="ECO:0000256" key="18">
    <source>
        <dbReference type="SAM" id="Phobius"/>
    </source>
</evidence>
<dbReference type="EC" id="3.2.1.21" evidence="5"/>
<comment type="catalytic activity">
    <reaction evidence="1">
        <text>Hydrolysis of terminal, non-reducing beta-D-glucosyl residues with release of beta-D-glucose.</text>
        <dbReference type="EC" id="3.2.1.21"/>
    </reaction>
</comment>
<dbReference type="PANTHER" id="PTHR42715:SF5">
    <property type="entry name" value="BETA-GLUCOSIDASE M-RELATED"/>
    <property type="match status" value="1"/>
</dbReference>
<dbReference type="Pfam" id="PF01915">
    <property type="entry name" value="Glyco_hydro_3_C"/>
    <property type="match status" value="1"/>
</dbReference>
<dbReference type="Gene3D" id="3.40.50.1700">
    <property type="entry name" value="Glycoside hydrolase family 3 C-terminal domain"/>
    <property type="match status" value="1"/>
</dbReference>
<evidence type="ECO:0000313" key="21">
    <source>
        <dbReference type="Proteomes" id="UP001174936"/>
    </source>
</evidence>
<dbReference type="AlphaFoldDB" id="A0AA39YI04"/>
<comment type="caution">
    <text evidence="20">The sequence shown here is derived from an EMBL/GenBank/DDBJ whole genome shotgun (WGS) entry which is preliminary data.</text>
</comment>
<dbReference type="GO" id="GO:0008422">
    <property type="term" value="F:beta-glucosidase activity"/>
    <property type="evidence" value="ECO:0007669"/>
    <property type="project" value="UniProtKB-EC"/>
</dbReference>
<dbReference type="PRINTS" id="PR00133">
    <property type="entry name" value="GLHYDRLASE3"/>
</dbReference>
<keyword evidence="10" id="KW-0325">Glycoprotein</keyword>
<comment type="similarity">
    <text evidence="4">Belongs to the glycosyl hydrolase 3 family.</text>
</comment>
<accession>A0AA39YI04</accession>
<evidence type="ECO:0000256" key="13">
    <source>
        <dbReference type="ARBA" id="ARBA00023326"/>
    </source>
</evidence>
<dbReference type="InterPro" id="IPR013783">
    <property type="entry name" value="Ig-like_fold"/>
</dbReference>
<dbReference type="InterPro" id="IPR026891">
    <property type="entry name" value="Fn3-like"/>
</dbReference>
<dbReference type="GO" id="GO:0030245">
    <property type="term" value="P:cellulose catabolic process"/>
    <property type="evidence" value="ECO:0007669"/>
    <property type="project" value="UniProtKB-KW"/>
</dbReference>
<dbReference type="InterPro" id="IPR036962">
    <property type="entry name" value="Glyco_hydro_3_N_sf"/>
</dbReference>
<sequence>MASYKEERVDFLPPGDGAKPAAAAGGSWITRKFPFLATKKGKVITVIVILVIISGGLAGLAALPKGGSGNGGVTETIVDGITSDSHFYGQSPPVYPAPEMPGTGPWADSLAKARSFVANMTLAEKVNITAGASSNTSCPGFVPAVPRLGFPGMCLGDAGNGLRATDFVSSWPSGIHVGASWNKELTQKRGSGMGGEFRTKGVNVLLGPVVGPAGRVVLSGRNWEGFSIDPYLAGQLVSETVTAVQAAGVITSTKHFIGNEQETHRNPSGDIESVSSNIDDQTLHELYLWPFQDAVRAGSGNMMCSYQRVNNSYGCANSKLLNGILKTELGFEGWVVTDWGAQHAGVATALAGLDMMMPGPDRFWGSNLETMIKNGSVPEARLNDMVTRIIATWYHFGQDKAFPRPGIGMPTDLTKAHQIVDARNISSRSTLFDGALEGHVLVKNIRNALPLEKPRMLSIFGYSAKNPDRNTPTGGLSAWTFGTESFNHSEFMGGFFGTADPGGSTPIAQYGTLYSGGGSGATSQGTVISPFDALVQRAYDDTTALFWDFTNGEPPVVPVSDACFVFGNAYATEGADRRGARDDYTDGLVLHVANRCNNTIVILHNAGIRLVDQFIDHPNVTALIFAHLPGEASGKAIVSLLYGDSYPSGKLPYTLAKNESDYPVLGPDRAQGQFLRFPQSNFTEGVFVDYRHFDAKNITPRYEFGFGLGYTTFNYSNLSVQKDSPDATKFAELPSGPIRVGGQTDLWDILVTVTADVRNVGQRDGAEVAQLYLGIPVEGQPVRQLRGFEKVVVNASATTTVKFELTRRDLSVWDVIRQKWRLPRGEYKVEVGGSSRDLPLVSRVVI</sequence>
<dbReference type="EMBL" id="JAULSV010000002">
    <property type="protein sequence ID" value="KAK0652300.1"/>
    <property type="molecule type" value="Genomic_DNA"/>
</dbReference>
<dbReference type="FunFam" id="2.60.40.10:FF:000757">
    <property type="entry name" value="Beta-glucosidase G"/>
    <property type="match status" value="1"/>
</dbReference>